<sequence length="374" mass="41750">MVLDAIINPQTPMAFLPADLAFQVTIASYILVGSSGVMIWDILNNLTGDYKLLTKHRVGLPTLAYFISRCVNIRLETEIILDTNPAPTVLDHKSACLSSFLAAAITWDCARFEKIICAMYPIAIPATSLLFFFRVKAVFDRNQLVVAFFGFMWLAVLAGCLTVTQGVTGVNIGPTKYCLNFDLKDYVSAAAIIPLVNDTLVFLAISWRLMTNTHVDYDIRSGVKTLMFGEYLPAFSKTLFQDGQAYYLTTVTTNLMTVIMLYIYTVPITYRTMFTVPNIALMNIMACRVFRNTKFGVFRETSISTSRMGSTNPADRSASVIPLSLRKNVHTPNRTDVDTIQFVHSGVEITKTIECEYDSSERSVNLREKGSNMV</sequence>
<dbReference type="Proteomes" id="UP000284842">
    <property type="component" value="Unassembled WGS sequence"/>
</dbReference>
<dbReference type="InParanoid" id="A0A409VX43"/>
<feature type="transmembrane region" description="Helical" evidence="1">
    <location>
        <begin position="270"/>
        <end position="290"/>
    </location>
</feature>
<gene>
    <name evidence="2" type="ORF">CVT24_001036</name>
</gene>
<feature type="transmembrane region" description="Helical" evidence="1">
    <location>
        <begin position="144"/>
        <end position="166"/>
    </location>
</feature>
<reference evidence="2 3" key="1">
    <citation type="journal article" date="2018" name="Evol. Lett.">
        <title>Horizontal gene cluster transfer increased hallucinogenic mushroom diversity.</title>
        <authorList>
            <person name="Reynolds H.T."/>
            <person name="Vijayakumar V."/>
            <person name="Gluck-Thaler E."/>
            <person name="Korotkin H.B."/>
            <person name="Matheny P.B."/>
            <person name="Slot J.C."/>
        </authorList>
    </citation>
    <scope>NUCLEOTIDE SEQUENCE [LARGE SCALE GENOMIC DNA]</scope>
    <source>
        <strain evidence="2 3">2629</strain>
    </source>
</reference>
<proteinExistence type="predicted"/>
<feature type="transmembrane region" description="Helical" evidence="1">
    <location>
        <begin position="245"/>
        <end position="264"/>
    </location>
</feature>
<accession>A0A409VX43</accession>
<keyword evidence="1" id="KW-0472">Membrane</keyword>
<organism evidence="2 3">
    <name type="scientific">Panaeolus cyanescens</name>
    <dbReference type="NCBI Taxonomy" id="181874"/>
    <lineage>
        <taxon>Eukaryota</taxon>
        <taxon>Fungi</taxon>
        <taxon>Dikarya</taxon>
        <taxon>Basidiomycota</taxon>
        <taxon>Agaricomycotina</taxon>
        <taxon>Agaricomycetes</taxon>
        <taxon>Agaricomycetidae</taxon>
        <taxon>Agaricales</taxon>
        <taxon>Agaricineae</taxon>
        <taxon>Galeropsidaceae</taxon>
        <taxon>Panaeolus</taxon>
    </lineage>
</organism>
<evidence type="ECO:0000313" key="2">
    <source>
        <dbReference type="EMBL" id="PPQ70819.1"/>
    </source>
</evidence>
<dbReference type="EMBL" id="NHTK01005939">
    <property type="protein sequence ID" value="PPQ70819.1"/>
    <property type="molecule type" value="Genomic_DNA"/>
</dbReference>
<dbReference type="AlphaFoldDB" id="A0A409VX43"/>
<evidence type="ECO:0000256" key="1">
    <source>
        <dbReference type="SAM" id="Phobius"/>
    </source>
</evidence>
<comment type="caution">
    <text evidence="2">The sequence shown here is derived from an EMBL/GenBank/DDBJ whole genome shotgun (WGS) entry which is preliminary data.</text>
</comment>
<dbReference type="OrthoDB" id="3038990at2759"/>
<feature type="transmembrane region" description="Helical" evidence="1">
    <location>
        <begin position="20"/>
        <end position="43"/>
    </location>
</feature>
<keyword evidence="1" id="KW-1133">Transmembrane helix</keyword>
<keyword evidence="1" id="KW-0812">Transmembrane</keyword>
<dbReference type="STRING" id="181874.A0A409VX43"/>
<name>A0A409VX43_9AGAR</name>
<protein>
    <recommendedName>
        <fullName evidence="4">G-protein coupled receptors family 1 profile domain-containing protein</fullName>
    </recommendedName>
</protein>
<evidence type="ECO:0000313" key="3">
    <source>
        <dbReference type="Proteomes" id="UP000284842"/>
    </source>
</evidence>
<feature type="transmembrane region" description="Helical" evidence="1">
    <location>
        <begin position="186"/>
        <end position="205"/>
    </location>
</feature>
<keyword evidence="3" id="KW-1185">Reference proteome</keyword>
<evidence type="ECO:0008006" key="4">
    <source>
        <dbReference type="Google" id="ProtNLM"/>
    </source>
</evidence>